<evidence type="ECO:0000313" key="7">
    <source>
        <dbReference type="EMBL" id="QBO35084.1"/>
    </source>
</evidence>
<dbReference type="KEGG" id="wei:EQG49_00755"/>
<keyword evidence="4" id="KW-0472">Membrane</keyword>
<dbReference type="GO" id="GO:0016020">
    <property type="term" value="C:membrane"/>
    <property type="evidence" value="ECO:0007669"/>
    <property type="project" value="UniProtKB-SubCell"/>
</dbReference>
<keyword evidence="8" id="KW-1185">Reference proteome</keyword>
<evidence type="ECO:0000256" key="2">
    <source>
        <dbReference type="ARBA" id="ARBA00008973"/>
    </source>
</evidence>
<dbReference type="EMBL" id="CP037940">
    <property type="protein sequence ID" value="QBO35084.1"/>
    <property type="molecule type" value="Genomic_DNA"/>
</dbReference>
<accession>A0A4P6YR44</accession>
<dbReference type="RefSeq" id="WP_133362164.1">
    <property type="nucleotide sequence ID" value="NZ_CP037940.1"/>
</dbReference>
<keyword evidence="3" id="KW-0732">Signal</keyword>
<comment type="subcellular location">
    <subcellularLocation>
        <location evidence="1">Membrane</location>
        <topology evidence="1">Lipid-anchor</topology>
    </subcellularLocation>
</comment>
<dbReference type="SUPFAM" id="SSF53850">
    <property type="entry name" value="Periplasmic binding protein-like II"/>
    <property type="match status" value="1"/>
</dbReference>
<name>A0A4P6YR44_9LACO</name>
<protein>
    <submittedName>
        <fullName evidence="7">ABC transporter substrate-binding protein</fullName>
    </submittedName>
</protein>
<evidence type="ECO:0000256" key="4">
    <source>
        <dbReference type="ARBA" id="ARBA00023136"/>
    </source>
</evidence>
<reference evidence="8" key="1">
    <citation type="submission" date="2019-03" db="EMBL/GenBank/DDBJ databases">
        <title>Weissella sp. 26KH-42 Genome sequencing.</title>
        <authorList>
            <person name="Heo J."/>
            <person name="Kim S.-J."/>
            <person name="Kim J.-S."/>
            <person name="Hong S.-B."/>
            <person name="Kwon S.-W."/>
        </authorList>
    </citation>
    <scope>NUCLEOTIDE SEQUENCE [LARGE SCALE GENOMIC DNA]</scope>
    <source>
        <strain evidence="8">26KH-42</strain>
    </source>
</reference>
<evidence type="ECO:0000256" key="1">
    <source>
        <dbReference type="ARBA" id="ARBA00004635"/>
    </source>
</evidence>
<dbReference type="Proteomes" id="UP000292886">
    <property type="component" value="Chromosome"/>
</dbReference>
<evidence type="ECO:0000256" key="3">
    <source>
        <dbReference type="ARBA" id="ARBA00022729"/>
    </source>
</evidence>
<dbReference type="InterPro" id="IPR004872">
    <property type="entry name" value="Lipoprotein_NlpA"/>
</dbReference>
<evidence type="ECO:0000313" key="8">
    <source>
        <dbReference type="Proteomes" id="UP000292886"/>
    </source>
</evidence>
<evidence type="ECO:0000256" key="6">
    <source>
        <dbReference type="ARBA" id="ARBA00023288"/>
    </source>
</evidence>
<comment type="similarity">
    <text evidence="2">Belongs to the NlpA lipoprotein family.</text>
</comment>
<sequence length="290" mass="31323">MTQVKVRKIIVGVVAAVAIIAGGVTYVKAHDGKSSSAITIGSVTSDADIWRHIAQTPQAKKLDLKISVKEFTDGATLNTATANGEIDVNAFQSYGYLDAFNKTHPNTPLVNLGTTYLEPLGIYSSKYKAVTDIPNGAKIAVAKDQADEARGLRLLAAAKLITLSPKFTALSGLEAITSNPHHFKFLEIDDTTGPRLLHDDSIGAVLISNSVSQAAGLNVLNDSIFYEHVDSHTTANINILATAKKNGDNESYKKLVKLYHDKTIQAYVTKEYKGTKTEVQKPVSYFDTQK</sequence>
<dbReference type="PANTHER" id="PTHR30429:SF3">
    <property type="entry name" value="LIPOPROTEIN"/>
    <property type="match status" value="1"/>
</dbReference>
<organism evidence="7 8">
    <name type="scientific">Periweissella cryptocerci</name>
    <dbReference type="NCBI Taxonomy" id="2506420"/>
    <lineage>
        <taxon>Bacteria</taxon>
        <taxon>Bacillati</taxon>
        <taxon>Bacillota</taxon>
        <taxon>Bacilli</taxon>
        <taxon>Lactobacillales</taxon>
        <taxon>Lactobacillaceae</taxon>
        <taxon>Periweissella</taxon>
    </lineage>
</organism>
<gene>
    <name evidence="7" type="ORF">EQG49_00755</name>
</gene>
<dbReference type="Pfam" id="PF03180">
    <property type="entry name" value="Lipoprotein_9"/>
    <property type="match status" value="1"/>
</dbReference>
<keyword evidence="5" id="KW-0564">Palmitate</keyword>
<keyword evidence="6" id="KW-0449">Lipoprotein</keyword>
<evidence type="ECO:0000256" key="5">
    <source>
        <dbReference type="ARBA" id="ARBA00023139"/>
    </source>
</evidence>
<proteinExistence type="inferred from homology"/>
<dbReference type="Gene3D" id="3.40.190.10">
    <property type="entry name" value="Periplasmic binding protein-like II"/>
    <property type="match status" value="2"/>
</dbReference>
<dbReference type="OrthoDB" id="9812878at2"/>
<dbReference type="AlphaFoldDB" id="A0A4P6YR44"/>
<dbReference type="PANTHER" id="PTHR30429">
    <property type="entry name" value="D-METHIONINE-BINDING LIPOPROTEIN METQ"/>
    <property type="match status" value="1"/>
</dbReference>